<dbReference type="PANTHER" id="PTHR15889">
    <property type="entry name" value="MITOCHONDRIAL RIBOSOMAL PROTEIN L37"/>
    <property type="match status" value="1"/>
</dbReference>
<protein>
    <recommendedName>
        <fullName evidence="7">Large ribosomal subunit protein mL37</fullName>
    </recommendedName>
    <alternativeName>
        <fullName evidence="8">39S ribosomal protein L37, mitochondrial</fullName>
    </alternativeName>
</protein>
<dbReference type="EMBL" id="GEDC01010935">
    <property type="protein sequence ID" value="JAS26363.1"/>
    <property type="molecule type" value="Transcribed_RNA"/>
</dbReference>
<dbReference type="Pfam" id="PF07147">
    <property type="entry name" value="PDCD9"/>
    <property type="match status" value="1"/>
</dbReference>
<comment type="similarity">
    <text evidence="6">Belongs to the mitochondrion-specific ribosomal protein mL37 family.</text>
</comment>
<dbReference type="InterPro" id="IPR010793">
    <property type="entry name" value="Ribosomal_mL37/mL65"/>
</dbReference>
<sequence length="405" mass="46662">MRLNVVLHKIHLYRMIKQHWKVQRKKNPIETNSEKTAKERGLEVVDINDVVKNEIQQERLKIIGVVDLPLVKDENHPLYNRKPCYTYGDHNVLLYGIDQASVLCNSIVINDLPPQFDKKIDEEIMLPDNVIQRCIKSSLLYDAEQKKLPKRKDPERPAWNFPRDYGITYKRKNHLLSSRLLQLCALSLNNKKSLKSIIQDAMFSVPLVIDSNQVQLEIRADVLLTSSSPLPCAVDPDYSSQFPIPDISPLHPLVSLQEDNIYQLQDIFPLKPGSHQKHVHTAILHYNETEVKNIYETPVTDSQVLSRSLVKSYAIAVAQAKHNYGAQIKDLPEPITIQTIQTNGQVFIFSVFQLNTLSLNGNIHNIFWSKPMIKLFSCCEYIEGKPVLQDFNSEVFQRMVSFYHK</sequence>
<organism evidence="9">
    <name type="scientific">Clastoptera arizonana</name>
    <name type="common">Arizona spittle bug</name>
    <dbReference type="NCBI Taxonomy" id="38151"/>
    <lineage>
        <taxon>Eukaryota</taxon>
        <taxon>Metazoa</taxon>
        <taxon>Ecdysozoa</taxon>
        <taxon>Arthropoda</taxon>
        <taxon>Hexapoda</taxon>
        <taxon>Insecta</taxon>
        <taxon>Pterygota</taxon>
        <taxon>Neoptera</taxon>
        <taxon>Paraneoptera</taxon>
        <taxon>Hemiptera</taxon>
        <taxon>Auchenorrhyncha</taxon>
        <taxon>Cercopoidea</taxon>
        <taxon>Clastopteridae</taxon>
        <taxon>Clastoptera</taxon>
    </lineage>
</organism>
<keyword evidence="3" id="KW-0689">Ribosomal protein</keyword>
<keyword evidence="5" id="KW-0687">Ribonucleoprotein</keyword>
<evidence type="ECO:0000256" key="7">
    <source>
        <dbReference type="ARBA" id="ARBA00039442"/>
    </source>
</evidence>
<dbReference type="GO" id="GO:0003735">
    <property type="term" value="F:structural constituent of ribosome"/>
    <property type="evidence" value="ECO:0007669"/>
    <property type="project" value="InterPro"/>
</dbReference>
<dbReference type="GO" id="GO:1990904">
    <property type="term" value="C:ribonucleoprotein complex"/>
    <property type="evidence" value="ECO:0007669"/>
    <property type="project" value="UniProtKB-KW"/>
</dbReference>
<evidence type="ECO:0000256" key="6">
    <source>
        <dbReference type="ARBA" id="ARBA00037985"/>
    </source>
</evidence>
<reference evidence="9" key="1">
    <citation type="submission" date="2015-12" db="EMBL/GenBank/DDBJ databases">
        <title>De novo transcriptome assembly of four potential Pierce s Disease insect vectors from Arizona vineyards.</title>
        <authorList>
            <person name="Tassone E.E."/>
        </authorList>
    </citation>
    <scope>NUCLEOTIDE SEQUENCE</scope>
</reference>
<dbReference type="InterPro" id="IPR052482">
    <property type="entry name" value="mtLSU_mL37"/>
</dbReference>
<evidence type="ECO:0000256" key="4">
    <source>
        <dbReference type="ARBA" id="ARBA00023128"/>
    </source>
</evidence>
<evidence type="ECO:0000256" key="5">
    <source>
        <dbReference type="ARBA" id="ARBA00023274"/>
    </source>
</evidence>
<evidence type="ECO:0000256" key="1">
    <source>
        <dbReference type="ARBA" id="ARBA00004173"/>
    </source>
</evidence>
<proteinExistence type="inferred from homology"/>
<evidence type="ECO:0000256" key="2">
    <source>
        <dbReference type="ARBA" id="ARBA00022946"/>
    </source>
</evidence>
<comment type="subcellular location">
    <subcellularLocation>
        <location evidence="1">Mitochondrion</location>
    </subcellularLocation>
</comment>
<dbReference type="GO" id="GO:0006412">
    <property type="term" value="P:translation"/>
    <property type="evidence" value="ECO:0007669"/>
    <property type="project" value="InterPro"/>
</dbReference>
<accession>A0A1B6DL06</accession>
<dbReference type="GO" id="GO:0005739">
    <property type="term" value="C:mitochondrion"/>
    <property type="evidence" value="ECO:0007669"/>
    <property type="project" value="UniProtKB-SubCell"/>
</dbReference>
<evidence type="ECO:0000256" key="3">
    <source>
        <dbReference type="ARBA" id="ARBA00022980"/>
    </source>
</evidence>
<evidence type="ECO:0000313" key="9">
    <source>
        <dbReference type="EMBL" id="JAS26363.1"/>
    </source>
</evidence>
<dbReference type="PANTHER" id="PTHR15889:SF2">
    <property type="entry name" value="LARGE RIBOSOMAL SUBUNIT PROTEIN ML37"/>
    <property type="match status" value="1"/>
</dbReference>
<gene>
    <name evidence="9" type="ORF">g.6466</name>
</gene>
<keyword evidence="2" id="KW-0809">Transit peptide</keyword>
<dbReference type="GO" id="GO:0005840">
    <property type="term" value="C:ribosome"/>
    <property type="evidence" value="ECO:0007669"/>
    <property type="project" value="UniProtKB-KW"/>
</dbReference>
<dbReference type="AlphaFoldDB" id="A0A1B6DL06"/>
<keyword evidence="4" id="KW-0496">Mitochondrion</keyword>
<name>A0A1B6DL06_9HEMI</name>
<evidence type="ECO:0000256" key="8">
    <source>
        <dbReference type="ARBA" id="ARBA00041617"/>
    </source>
</evidence>